<name>A0ACC2MYV2_PERAE</name>
<comment type="caution">
    <text evidence="1">The sequence shown here is derived from an EMBL/GenBank/DDBJ whole genome shotgun (WGS) entry which is preliminary data.</text>
</comment>
<gene>
    <name evidence="1" type="ORF">MRB53_003851</name>
</gene>
<evidence type="ECO:0000313" key="2">
    <source>
        <dbReference type="Proteomes" id="UP001234297"/>
    </source>
</evidence>
<sequence>MSSNSPSVTSDVHHHPPPTVREPLAEPISVIGPEYLAPYPVDLTITEKISGLSSRPRNYDVTDVNGHVMFKIKGKALSLSEKRLLVDSAGNPLLTLCEKGTVHDRWQAFRGKSTDSNDLLFSVKRSNIFQRRTALDVFFATNISEDVCDLKIKGSSFEGSCDIFNVKSDVVLAQMRRQCTKDDQNNAYEVAIYPNVDYAFIMGLIMILQEIKNYSLRHTVGNLGSIALQLLA</sequence>
<dbReference type="EMBL" id="CM056809">
    <property type="protein sequence ID" value="KAJ8650828.1"/>
    <property type="molecule type" value="Genomic_DNA"/>
</dbReference>
<keyword evidence="2" id="KW-1185">Reference proteome</keyword>
<dbReference type="Proteomes" id="UP001234297">
    <property type="component" value="Chromosome 1"/>
</dbReference>
<organism evidence="1 2">
    <name type="scientific">Persea americana</name>
    <name type="common">Avocado</name>
    <dbReference type="NCBI Taxonomy" id="3435"/>
    <lineage>
        <taxon>Eukaryota</taxon>
        <taxon>Viridiplantae</taxon>
        <taxon>Streptophyta</taxon>
        <taxon>Embryophyta</taxon>
        <taxon>Tracheophyta</taxon>
        <taxon>Spermatophyta</taxon>
        <taxon>Magnoliopsida</taxon>
        <taxon>Magnoliidae</taxon>
        <taxon>Laurales</taxon>
        <taxon>Lauraceae</taxon>
        <taxon>Persea</taxon>
    </lineage>
</organism>
<protein>
    <submittedName>
        <fullName evidence="1">Uncharacterized protein</fullName>
    </submittedName>
</protein>
<evidence type="ECO:0000313" key="1">
    <source>
        <dbReference type="EMBL" id="KAJ8650828.1"/>
    </source>
</evidence>
<reference evidence="1 2" key="1">
    <citation type="journal article" date="2022" name="Hortic Res">
        <title>A haplotype resolved chromosomal level avocado genome allows analysis of novel avocado genes.</title>
        <authorList>
            <person name="Nath O."/>
            <person name="Fletcher S.J."/>
            <person name="Hayward A."/>
            <person name="Shaw L.M."/>
            <person name="Masouleh A.K."/>
            <person name="Furtado A."/>
            <person name="Henry R.J."/>
            <person name="Mitter N."/>
        </authorList>
    </citation>
    <scope>NUCLEOTIDE SEQUENCE [LARGE SCALE GENOMIC DNA]</scope>
    <source>
        <strain evidence="2">cv. Hass</strain>
    </source>
</reference>
<accession>A0ACC2MYV2</accession>
<proteinExistence type="predicted"/>